<gene>
    <name evidence="1" type="ORF">nbrc107697_35270</name>
</gene>
<dbReference type="Proteomes" id="UP000444980">
    <property type="component" value="Unassembled WGS sequence"/>
</dbReference>
<protein>
    <recommendedName>
        <fullName evidence="3">ESAT-6-like protein</fullName>
    </recommendedName>
</protein>
<sequence>MPGAGLNLDVAASMASTKSVAGIVDEMQQVIRAIQTASQNAATTWKGRASGAYDTTHADWNASANKLNLALEDIKAKLTASFAGYGDEDESGAATIAGSLSV</sequence>
<dbReference type="InterPro" id="IPR036689">
    <property type="entry name" value="ESAT-6-like_sf"/>
</dbReference>
<dbReference type="OrthoDB" id="4578410at2"/>
<organism evidence="1 2">
    <name type="scientific">Gordonia crocea</name>
    <dbReference type="NCBI Taxonomy" id="589162"/>
    <lineage>
        <taxon>Bacteria</taxon>
        <taxon>Bacillati</taxon>
        <taxon>Actinomycetota</taxon>
        <taxon>Actinomycetes</taxon>
        <taxon>Mycobacteriales</taxon>
        <taxon>Gordoniaceae</taxon>
        <taxon>Gordonia</taxon>
    </lineage>
</organism>
<evidence type="ECO:0008006" key="3">
    <source>
        <dbReference type="Google" id="ProtNLM"/>
    </source>
</evidence>
<dbReference type="EMBL" id="BJOU01000019">
    <property type="protein sequence ID" value="GED99488.1"/>
    <property type="molecule type" value="Genomic_DNA"/>
</dbReference>
<dbReference type="InterPro" id="IPR010310">
    <property type="entry name" value="T7SS_ESAT-6-like"/>
</dbReference>
<dbReference type="Pfam" id="PF06013">
    <property type="entry name" value="WXG100"/>
    <property type="match status" value="1"/>
</dbReference>
<evidence type="ECO:0000313" key="2">
    <source>
        <dbReference type="Proteomes" id="UP000444980"/>
    </source>
</evidence>
<keyword evidence="2" id="KW-1185">Reference proteome</keyword>
<dbReference type="Gene3D" id="1.10.287.1060">
    <property type="entry name" value="ESAT-6-like"/>
    <property type="match status" value="1"/>
</dbReference>
<accession>A0A7I9V233</accession>
<comment type="caution">
    <text evidence="1">The sequence shown here is derived from an EMBL/GenBank/DDBJ whole genome shotgun (WGS) entry which is preliminary data.</text>
</comment>
<dbReference type="SUPFAM" id="SSF140453">
    <property type="entry name" value="EsxAB dimer-like"/>
    <property type="match status" value="1"/>
</dbReference>
<proteinExistence type="predicted"/>
<evidence type="ECO:0000313" key="1">
    <source>
        <dbReference type="EMBL" id="GED99488.1"/>
    </source>
</evidence>
<dbReference type="AlphaFoldDB" id="A0A7I9V233"/>
<dbReference type="RefSeq" id="WP_161928757.1">
    <property type="nucleotide sequence ID" value="NZ_BJOU01000019.1"/>
</dbReference>
<reference evidence="2" key="1">
    <citation type="submission" date="2019-06" db="EMBL/GenBank/DDBJ databases">
        <title>Gordonia isolated from sludge of a wastewater treatment plant.</title>
        <authorList>
            <person name="Tamura T."/>
            <person name="Aoyama K."/>
            <person name="Kang Y."/>
            <person name="Saito S."/>
            <person name="Akiyama N."/>
            <person name="Yazawa K."/>
            <person name="Gonoi T."/>
            <person name="Mikami Y."/>
        </authorList>
    </citation>
    <scope>NUCLEOTIDE SEQUENCE [LARGE SCALE GENOMIC DNA]</scope>
    <source>
        <strain evidence="2">NBRC 107697</strain>
    </source>
</reference>
<name>A0A7I9V233_9ACTN</name>